<dbReference type="RefSeq" id="WP_318622137.1">
    <property type="nucleotide sequence ID" value="NZ_CP137642.1"/>
</dbReference>
<sequence length="59" mass="6009">MDGTLSAASGMSEALLLRCMQFSIGAPALPRPLRTPETAGRIVCAAAMGETSADRASAK</sequence>
<proteinExistence type="predicted"/>
<reference evidence="1 2" key="1">
    <citation type="submission" date="2023-10" db="EMBL/GenBank/DDBJ databases">
        <title>The complete genome sequence of Methanoculleus receptaculi DSM 18860.</title>
        <authorList>
            <person name="Lai S.-J."/>
            <person name="You Y.-T."/>
            <person name="Chen S.-C."/>
        </authorList>
    </citation>
    <scope>NUCLEOTIDE SEQUENCE [LARGE SCALE GENOMIC DNA]</scope>
    <source>
        <strain evidence="1 2">DSM 18860</strain>
    </source>
</reference>
<evidence type="ECO:0000313" key="1">
    <source>
        <dbReference type="EMBL" id="WOX58316.1"/>
    </source>
</evidence>
<dbReference type="Proteomes" id="UP001305652">
    <property type="component" value="Chromosome"/>
</dbReference>
<organism evidence="1 2">
    <name type="scientific">Methanoculleus receptaculi</name>
    <dbReference type="NCBI Taxonomy" id="394967"/>
    <lineage>
        <taxon>Archaea</taxon>
        <taxon>Methanobacteriati</taxon>
        <taxon>Methanobacteriota</taxon>
        <taxon>Stenosarchaea group</taxon>
        <taxon>Methanomicrobia</taxon>
        <taxon>Methanomicrobiales</taxon>
        <taxon>Methanomicrobiaceae</taxon>
        <taxon>Methanoculleus</taxon>
    </lineage>
</organism>
<accession>A0AAX4FWK0</accession>
<name>A0AAX4FWK0_9EURY</name>
<evidence type="ECO:0000313" key="2">
    <source>
        <dbReference type="Proteomes" id="UP001305652"/>
    </source>
</evidence>
<dbReference type="GeneID" id="85732190"/>
<gene>
    <name evidence="1" type="ORF">R6Y96_03495</name>
</gene>
<keyword evidence="2" id="KW-1185">Reference proteome</keyword>
<dbReference type="EMBL" id="CP137642">
    <property type="protein sequence ID" value="WOX58316.1"/>
    <property type="molecule type" value="Genomic_DNA"/>
</dbReference>
<dbReference type="AlphaFoldDB" id="A0AAX4FWK0"/>
<dbReference type="KEGG" id="mrc:R6Y96_03495"/>
<protein>
    <submittedName>
        <fullName evidence="1">Uncharacterized protein</fullName>
    </submittedName>
</protein>